<dbReference type="Proteomes" id="UP001528040">
    <property type="component" value="Unassembled WGS sequence"/>
</dbReference>
<evidence type="ECO:0000256" key="1">
    <source>
        <dbReference type="SAM" id="MobiDB-lite"/>
    </source>
</evidence>
<organism evidence="2 3">
    <name type="scientific">Aliiroseovarius salicola</name>
    <dbReference type="NCBI Taxonomy" id="3009082"/>
    <lineage>
        <taxon>Bacteria</taxon>
        <taxon>Pseudomonadati</taxon>
        <taxon>Pseudomonadota</taxon>
        <taxon>Alphaproteobacteria</taxon>
        <taxon>Rhodobacterales</taxon>
        <taxon>Paracoccaceae</taxon>
        <taxon>Aliiroseovarius</taxon>
    </lineage>
</organism>
<comment type="caution">
    <text evidence="2">The sequence shown here is derived from an EMBL/GenBank/DDBJ whole genome shotgun (WGS) entry which is preliminary data.</text>
</comment>
<dbReference type="RefSeq" id="WP_271053005.1">
    <property type="nucleotide sequence ID" value="NZ_JAQIIO010000002.1"/>
</dbReference>
<reference evidence="2 3" key="1">
    <citation type="submission" date="2023-01" db="EMBL/GenBank/DDBJ databases">
        <authorList>
            <person name="Yoon J.-W."/>
        </authorList>
    </citation>
    <scope>NUCLEOTIDE SEQUENCE [LARGE SCALE GENOMIC DNA]</scope>
    <source>
        <strain evidence="2 3">KMU-50</strain>
    </source>
</reference>
<evidence type="ECO:0008006" key="4">
    <source>
        <dbReference type="Google" id="ProtNLM"/>
    </source>
</evidence>
<gene>
    <name evidence="2" type="ORF">O2N63_04315</name>
</gene>
<proteinExistence type="predicted"/>
<sequence>MTYYSDTPQRVGSPAAQVIAALIKRHGRWRVLRAALFAGHPLPRRTKRTAPPQLPDHLRRDLGLPENGSGKYPPPLKDFMW</sequence>
<feature type="compositionally biased region" description="Pro residues" evidence="1">
    <location>
        <begin position="72"/>
        <end position="81"/>
    </location>
</feature>
<keyword evidence="3" id="KW-1185">Reference proteome</keyword>
<evidence type="ECO:0000313" key="3">
    <source>
        <dbReference type="Proteomes" id="UP001528040"/>
    </source>
</evidence>
<name>A0ABT4VYG9_9RHOB</name>
<dbReference type="EMBL" id="JAQIIO010000002">
    <property type="protein sequence ID" value="MDA5093305.1"/>
    <property type="molecule type" value="Genomic_DNA"/>
</dbReference>
<feature type="region of interest" description="Disordered" evidence="1">
    <location>
        <begin position="43"/>
        <end position="81"/>
    </location>
</feature>
<evidence type="ECO:0000313" key="2">
    <source>
        <dbReference type="EMBL" id="MDA5093305.1"/>
    </source>
</evidence>
<accession>A0ABT4VYG9</accession>
<protein>
    <recommendedName>
        <fullName evidence="4">DUF1127 domain-containing protein</fullName>
    </recommendedName>
</protein>